<evidence type="ECO:0000256" key="1">
    <source>
        <dbReference type="ARBA" id="ARBA00022737"/>
    </source>
</evidence>
<proteinExistence type="predicted"/>
<feature type="region of interest" description="Disordered" evidence="2">
    <location>
        <begin position="168"/>
        <end position="210"/>
    </location>
</feature>
<feature type="domain" description="NACHT-NTPase and P-loop NTPases N-terminal" evidence="3">
    <location>
        <begin position="14"/>
        <end position="134"/>
    </location>
</feature>
<keyword evidence="6" id="KW-1185">Reference proteome</keyword>
<protein>
    <recommendedName>
        <fullName evidence="7">NACHT-NTPase and P-loop NTPases N-terminal domain-containing protein</fullName>
    </recommendedName>
</protein>
<evidence type="ECO:0000259" key="3">
    <source>
        <dbReference type="Pfam" id="PF17107"/>
    </source>
</evidence>
<sequence length="344" mass="38084">MSGIGEASLVLGIISSIIAIIETTKQVYDAIEDEAGLPKNFKKSATKLPLISQLLEDAERYINTATDDSIKAAFTPTLEDCKFQAIQLKELFEKVMPKGSDSRWDRYVKAARTIGKKGRVESLVGGVLDDLQLLATRFPQVLTSRGKEKLENAIEEVANMEPSLPDGFEQMPAYAHYGSGAQNNNTGAGTQNNNNSAGNQNNGPGQQFIGTNHITKNVTVDDIDRSCLHDLRCPDTLAIKSRLKENKDKLLYQSIDWILQNPQYISWKCGGDVSLLWIKGGAGKDKTMMSIGLIEKLSFPQDESTVVTYFFCQNADYELNTLQAIIKGLILQLVNQQKELIEYL</sequence>
<organism evidence="5 6">
    <name type="scientific">Botrytis byssoidea</name>
    <dbReference type="NCBI Taxonomy" id="139641"/>
    <lineage>
        <taxon>Eukaryota</taxon>
        <taxon>Fungi</taxon>
        <taxon>Dikarya</taxon>
        <taxon>Ascomycota</taxon>
        <taxon>Pezizomycotina</taxon>
        <taxon>Leotiomycetes</taxon>
        <taxon>Helotiales</taxon>
        <taxon>Sclerotiniaceae</taxon>
        <taxon>Botrytis</taxon>
    </lineage>
</organism>
<evidence type="ECO:0000259" key="4">
    <source>
        <dbReference type="Pfam" id="PF24883"/>
    </source>
</evidence>
<feature type="compositionally biased region" description="Low complexity" evidence="2">
    <location>
        <begin position="178"/>
        <end position="207"/>
    </location>
</feature>
<dbReference type="AlphaFoldDB" id="A0A9P5HYS7"/>
<evidence type="ECO:0000256" key="2">
    <source>
        <dbReference type="SAM" id="MobiDB-lite"/>
    </source>
</evidence>
<reference evidence="5 6" key="1">
    <citation type="journal article" date="2020" name="Genome Biol. Evol.">
        <title>Comparative genomics of Sclerotiniaceae.</title>
        <authorList>
            <person name="Valero Jimenez C.A."/>
            <person name="Steentjes M."/>
            <person name="Scholten O.E."/>
            <person name="Van Kan J.A.L."/>
        </authorList>
    </citation>
    <scope>NUCLEOTIDE SEQUENCE [LARGE SCALE GENOMIC DNA]</scope>
    <source>
        <strain evidence="5 6">MUCL 94</strain>
    </source>
</reference>
<evidence type="ECO:0000313" key="6">
    <source>
        <dbReference type="Proteomes" id="UP000710849"/>
    </source>
</evidence>
<dbReference type="Pfam" id="PF17107">
    <property type="entry name" value="SesA"/>
    <property type="match status" value="1"/>
</dbReference>
<dbReference type="InterPro" id="IPR056884">
    <property type="entry name" value="NPHP3-like_N"/>
</dbReference>
<dbReference type="Proteomes" id="UP000710849">
    <property type="component" value="Unassembled WGS sequence"/>
</dbReference>
<accession>A0A9P5HYS7</accession>
<name>A0A9P5HYS7_9HELO</name>
<dbReference type="GeneID" id="62154752"/>
<dbReference type="InterPro" id="IPR031352">
    <property type="entry name" value="SesA"/>
</dbReference>
<evidence type="ECO:0000313" key="5">
    <source>
        <dbReference type="EMBL" id="KAF7921873.1"/>
    </source>
</evidence>
<comment type="caution">
    <text evidence="5">The sequence shown here is derived from an EMBL/GenBank/DDBJ whole genome shotgun (WGS) entry which is preliminary data.</text>
</comment>
<dbReference type="RefSeq" id="XP_038727411.1">
    <property type="nucleotide sequence ID" value="XM_038881679.1"/>
</dbReference>
<evidence type="ECO:0008006" key="7">
    <source>
        <dbReference type="Google" id="ProtNLM"/>
    </source>
</evidence>
<gene>
    <name evidence="5" type="ORF">EAE97_011164</name>
</gene>
<keyword evidence="1" id="KW-0677">Repeat</keyword>
<feature type="domain" description="Nephrocystin 3-like N-terminal" evidence="4">
    <location>
        <begin position="254"/>
        <end position="343"/>
    </location>
</feature>
<dbReference type="EMBL" id="RCSW01000034">
    <property type="protein sequence ID" value="KAF7921873.1"/>
    <property type="molecule type" value="Genomic_DNA"/>
</dbReference>
<dbReference type="PANTHER" id="PTHR10039">
    <property type="entry name" value="AMELOGENIN"/>
    <property type="match status" value="1"/>
</dbReference>
<dbReference type="Pfam" id="PF24883">
    <property type="entry name" value="NPHP3_N"/>
    <property type="match status" value="1"/>
</dbReference>